<keyword evidence="2" id="KW-1185">Reference proteome</keyword>
<name>A0A1C5K481_9ACTN</name>
<dbReference type="AlphaFoldDB" id="A0A1C5K481"/>
<reference evidence="2" key="1">
    <citation type="submission" date="2016-06" db="EMBL/GenBank/DDBJ databases">
        <authorList>
            <person name="Varghese N."/>
            <person name="Submissions Spin"/>
        </authorList>
    </citation>
    <scope>NUCLEOTIDE SEQUENCE [LARGE SCALE GENOMIC DNA]</scope>
    <source>
        <strain evidence="2">DSM 43819</strain>
    </source>
</reference>
<gene>
    <name evidence="1" type="ORF">GA0070613_6309</name>
</gene>
<sequence length="140" mass="15306">MKEENIVDLEIGDDGRLILFCGRGSDFSRGQDQQFVLDSVAALFTRGIVELAGQIGREHGYSGRWMFALGLTNLTGKMTSAALNRFGGGYVPYSAERYLESTEVVTSELLAQPGAVTHRLVRRLLRGLGTGAHGYQQLLL</sequence>
<dbReference type="Proteomes" id="UP000198221">
    <property type="component" value="Chromosome I"/>
</dbReference>
<proteinExistence type="predicted"/>
<protein>
    <submittedName>
        <fullName evidence="1">Uncharacterized protein</fullName>
    </submittedName>
</protein>
<dbReference type="EMBL" id="LT607754">
    <property type="protein sequence ID" value="SCG77585.1"/>
    <property type="molecule type" value="Genomic_DNA"/>
</dbReference>
<dbReference type="RefSeq" id="WP_089015502.1">
    <property type="nucleotide sequence ID" value="NZ_LT607754.1"/>
</dbReference>
<accession>A0A1C5K481</accession>
<organism evidence="1 2">
    <name type="scientific">Micromonospora inositola</name>
    <dbReference type="NCBI Taxonomy" id="47865"/>
    <lineage>
        <taxon>Bacteria</taxon>
        <taxon>Bacillati</taxon>
        <taxon>Actinomycetota</taxon>
        <taxon>Actinomycetes</taxon>
        <taxon>Micromonosporales</taxon>
        <taxon>Micromonosporaceae</taxon>
        <taxon>Micromonospora</taxon>
    </lineage>
</organism>
<evidence type="ECO:0000313" key="2">
    <source>
        <dbReference type="Proteomes" id="UP000198221"/>
    </source>
</evidence>
<evidence type="ECO:0000313" key="1">
    <source>
        <dbReference type="EMBL" id="SCG77585.1"/>
    </source>
</evidence>